<dbReference type="Gene3D" id="6.10.250.790">
    <property type="match status" value="1"/>
</dbReference>
<proteinExistence type="predicted"/>
<dbReference type="InterPro" id="IPR036192">
    <property type="entry name" value="Cell_div_ZapA-like_sf"/>
</dbReference>
<protein>
    <recommendedName>
        <fullName evidence="4">Stimulator of FtsZ polymerization and component of cell-division Z-ring</fullName>
    </recommendedName>
</protein>
<comment type="caution">
    <text evidence="2">The sequence shown here is derived from an EMBL/GenBank/DDBJ whole genome shotgun (WGS) entry which is preliminary data.</text>
</comment>
<dbReference type="EMBL" id="AZCV01000005">
    <property type="protein sequence ID" value="KRK37406.1"/>
    <property type="molecule type" value="Genomic_DNA"/>
</dbReference>
<name>A0A0R1GTX9_9LACO</name>
<evidence type="ECO:0000313" key="2">
    <source>
        <dbReference type="EMBL" id="KRK37406.1"/>
    </source>
</evidence>
<organism evidence="2 3">
    <name type="scientific">Amylolactobacillus amylotrophicus DSM 20534</name>
    <dbReference type="NCBI Taxonomy" id="1423722"/>
    <lineage>
        <taxon>Bacteria</taxon>
        <taxon>Bacillati</taxon>
        <taxon>Bacillota</taxon>
        <taxon>Bacilli</taxon>
        <taxon>Lactobacillales</taxon>
        <taxon>Lactobacillaceae</taxon>
        <taxon>Amylolactobacillus</taxon>
    </lineage>
</organism>
<keyword evidence="3" id="KW-1185">Reference proteome</keyword>
<evidence type="ECO:0000256" key="1">
    <source>
        <dbReference type="SAM" id="MobiDB-lite"/>
    </source>
</evidence>
<dbReference type="Pfam" id="PF05164">
    <property type="entry name" value="ZapA"/>
    <property type="match status" value="1"/>
</dbReference>
<feature type="compositionally biased region" description="Basic and acidic residues" evidence="1">
    <location>
        <begin position="69"/>
        <end position="91"/>
    </location>
</feature>
<reference evidence="2 3" key="1">
    <citation type="journal article" date="2015" name="Genome Announc.">
        <title>Expanding the biotechnology potential of lactobacilli through comparative genomics of 213 strains and associated genera.</title>
        <authorList>
            <person name="Sun Z."/>
            <person name="Harris H.M."/>
            <person name="McCann A."/>
            <person name="Guo C."/>
            <person name="Argimon S."/>
            <person name="Zhang W."/>
            <person name="Yang X."/>
            <person name="Jeffery I.B."/>
            <person name="Cooney J.C."/>
            <person name="Kagawa T.F."/>
            <person name="Liu W."/>
            <person name="Song Y."/>
            <person name="Salvetti E."/>
            <person name="Wrobel A."/>
            <person name="Rasinkangas P."/>
            <person name="Parkhill J."/>
            <person name="Rea M.C."/>
            <person name="O'Sullivan O."/>
            <person name="Ritari J."/>
            <person name="Douillard F.P."/>
            <person name="Paul Ross R."/>
            <person name="Yang R."/>
            <person name="Briner A.E."/>
            <person name="Felis G.E."/>
            <person name="de Vos W.M."/>
            <person name="Barrangou R."/>
            <person name="Klaenhammer T.R."/>
            <person name="Caufield P.W."/>
            <person name="Cui Y."/>
            <person name="Zhang H."/>
            <person name="O'Toole P.W."/>
        </authorList>
    </citation>
    <scope>NUCLEOTIDE SEQUENCE [LARGE SCALE GENOMIC DNA]</scope>
    <source>
        <strain evidence="2 3">DSM 20534</strain>
    </source>
</reference>
<feature type="region of interest" description="Disordered" evidence="1">
    <location>
        <begin position="69"/>
        <end position="112"/>
    </location>
</feature>
<dbReference type="PATRIC" id="fig|1423722.3.peg.1309"/>
<evidence type="ECO:0008006" key="4">
    <source>
        <dbReference type="Google" id="ProtNLM"/>
    </source>
</evidence>
<sequence length="112" mass="12616">MQKRRYKAKIGEKNYIIVGPGSEEHMAAVTNYLNEQLAQLKRLSPGITLEEASVLLAFNAVSTFLKQDRVDSEDHAHAPKNTQWEDKRDSVIDGDLFDDSNVPAKLTKQESD</sequence>
<gene>
    <name evidence="2" type="ORF">FC62_GL001284</name>
</gene>
<accession>A0A0R1GTX9</accession>
<dbReference type="Proteomes" id="UP000050909">
    <property type="component" value="Unassembled WGS sequence"/>
</dbReference>
<dbReference type="RefSeq" id="WP_075362775.1">
    <property type="nucleotide sequence ID" value="NZ_AZCV01000005.1"/>
</dbReference>
<evidence type="ECO:0000313" key="3">
    <source>
        <dbReference type="Proteomes" id="UP000050909"/>
    </source>
</evidence>
<dbReference type="AlphaFoldDB" id="A0A0R1GTX9"/>
<dbReference type="SUPFAM" id="SSF102829">
    <property type="entry name" value="Cell division protein ZapA-like"/>
    <property type="match status" value="1"/>
</dbReference>
<dbReference type="InterPro" id="IPR053712">
    <property type="entry name" value="Bac_CellDiv_Activator"/>
</dbReference>
<dbReference type="InterPro" id="IPR007838">
    <property type="entry name" value="Cell_div_ZapA-like"/>
</dbReference>